<proteinExistence type="predicted"/>
<sequence>MMVSQDYSNMLPESYEFNNDFVPQLPSLPQTARPFDLAINPYSQSFSFNGPFPSPMTPNYPIDPRMFPTSSSGSGGSVFTPQEPTFNRSETGMIRQTSQTIPFTPQERTFNRSETGMIRQTSQAIPFTPQGTVGYRMGYGSFPDTPDTSPSFQQEGETNHYQVSNIVTKKVCEIENISSAEETPLIKRRTRARETCNNCRKEHRACDSKKPRCSRCEVYSKGSCCYDRIPKRRGRKPRPTKPLPDHILGAVIRSNPQLEYAIINELQNGIQPDTDLKNCEYLEQDSVRPALMDSFKSSAVYKLIYGDEDEKAEVSASATIFGAHLDQDYSPSSI</sequence>
<evidence type="ECO:0000313" key="2">
    <source>
        <dbReference type="Proteomes" id="UP001497700"/>
    </source>
</evidence>
<dbReference type="Proteomes" id="UP001497700">
    <property type="component" value="Unassembled WGS sequence"/>
</dbReference>
<comment type="caution">
    <text evidence="1">The sequence shown here is derived from an EMBL/GenBank/DDBJ whole genome shotgun (WGS) entry which is preliminary data.</text>
</comment>
<evidence type="ECO:0000313" key="1">
    <source>
        <dbReference type="EMBL" id="KAI4861213.1"/>
    </source>
</evidence>
<protein>
    <submittedName>
        <fullName evidence="1">Uncharacterized protein</fullName>
    </submittedName>
</protein>
<reference evidence="1 2" key="1">
    <citation type="journal article" date="2022" name="New Phytol.">
        <title>Ecological generalism drives hyperdiversity of secondary metabolite gene clusters in xylarialean endophytes.</title>
        <authorList>
            <person name="Franco M.E.E."/>
            <person name="Wisecaver J.H."/>
            <person name="Arnold A.E."/>
            <person name="Ju Y.M."/>
            <person name="Slot J.C."/>
            <person name="Ahrendt S."/>
            <person name="Moore L.P."/>
            <person name="Eastman K.E."/>
            <person name="Scott K."/>
            <person name="Konkel Z."/>
            <person name="Mondo S.J."/>
            <person name="Kuo A."/>
            <person name="Hayes R.D."/>
            <person name="Haridas S."/>
            <person name="Andreopoulos B."/>
            <person name="Riley R."/>
            <person name="LaButti K."/>
            <person name="Pangilinan J."/>
            <person name="Lipzen A."/>
            <person name="Amirebrahimi M."/>
            <person name="Yan J."/>
            <person name="Adam C."/>
            <person name="Keymanesh K."/>
            <person name="Ng V."/>
            <person name="Louie K."/>
            <person name="Northen T."/>
            <person name="Drula E."/>
            <person name="Henrissat B."/>
            <person name="Hsieh H.M."/>
            <person name="Youens-Clark K."/>
            <person name="Lutzoni F."/>
            <person name="Miadlikowska J."/>
            <person name="Eastwood D.C."/>
            <person name="Hamelin R.C."/>
            <person name="Grigoriev I.V."/>
            <person name="U'Ren J.M."/>
        </authorList>
    </citation>
    <scope>NUCLEOTIDE SEQUENCE [LARGE SCALE GENOMIC DNA]</scope>
    <source>
        <strain evidence="1 2">CBS 119005</strain>
    </source>
</reference>
<keyword evidence="2" id="KW-1185">Reference proteome</keyword>
<organism evidence="1 2">
    <name type="scientific">Hypoxylon rubiginosum</name>
    <dbReference type="NCBI Taxonomy" id="110542"/>
    <lineage>
        <taxon>Eukaryota</taxon>
        <taxon>Fungi</taxon>
        <taxon>Dikarya</taxon>
        <taxon>Ascomycota</taxon>
        <taxon>Pezizomycotina</taxon>
        <taxon>Sordariomycetes</taxon>
        <taxon>Xylariomycetidae</taxon>
        <taxon>Xylariales</taxon>
        <taxon>Hypoxylaceae</taxon>
        <taxon>Hypoxylon</taxon>
    </lineage>
</organism>
<name>A0ACB9YPY2_9PEZI</name>
<accession>A0ACB9YPY2</accession>
<gene>
    <name evidence="1" type="ORF">F4820DRAFT_452163</name>
</gene>
<dbReference type="EMBL" id="MU393559">
    <property type="protein sequence ID" value="KAI4861213.1"/>
    <property type="molecule type" value="Genomic_DNA"/>
</dbReference>